<evidence type="ECO:0000313" key="1">
    <source>
        <dbReference type="EMBL" id="TQE09698.1"/>
    </source>
</evidence>
<proteinExistence type="predicted"/>
<dbReference type="EMBL" id="VIEB01000053">
    <property type="protein sequence ID" value="TQE09698.1"/>
    <property type="molecule type" value="Genomic_DNA"/>
</dbReference>
<comment type="caution">
    <text evidence="1">The sequence shown here is derived from an EMBL/GenBank/DDBJ whole genome shotgun (WGS) entry which is preliminary data.</text>
</comment>
<name>A0A540NFA1_MALBA</name>
<reference evidence="1 2" key="1">
    <citation type="journal article" date="2019" name="G3 (Bethesda)">
        <title>Sequencing of a Wild Apple (Malus baccata) Genome Unravels the Differences Between Cultivated and Wild Apple Species Regarding Disease Resistance and Cold Tolerance.</title>
        <authorList>
            <person name="Chen X."/>
        </authorList>
    </citation>
    <scope>NUCLEOTIDE SEQUENCE [LARGE SCALE GENOMIC DNA]</scope>
    <source>
        <strain evidence="2">cv. Shandingzi</strain>
        <tissue evidence="1">Leaves</tissue>
    </source>
</reference>
<organism evidence="1 2">
    <name type="scientific">Malus baccata</name>
    <name type="common">Siberian crab apple</name>
    <name type="synonym">Pyrus baccata</name>
    <dbReference type="NCBI Taxonomy" id="106549"/>
    <lineage>
        <taxon>Eukaryota</taxon>
        <taxon>Viridiplantae</taxon>
        <taxon>Streptophyta</taxon>
        <taxon>Embryophyta</taxon>
        <taxon>Tracheophyta</taxon>
        <taxon>Spermatophyta</taxon>
        <taxon>Magnoliopsida</taxon>
        <taxon>eudicotyledons</taxon>
        <taxon>Gunneridae</taxon>
        <taxon>Pentapetalae</taxon>
        <taxon>rosids</taxon>
        <taxon>fabids</taxon>
        <taxon>Rosales</taxon>
        <taxon>Rosaceae</taxon>
        <taxon>Amygdaloideae</taxon>
        <taxon>Maleae</taxon>
        <taxon>Malus</taxon>
    </lineage>
</organism>
<keyword evidence="2" id="KW-1185">Reference proteome</keyword>
<protein>
    <submittedName>
        <fullName evidence="1">Uncharacterized protein</fullName>
    </submittedName>
</protein>
<accession>A0A540NFA1</accession>
<dbReference type="Proteomes" id="UP000315295">
    <property type="component" value="Unassembled WGS sequence"/>
</dbReference>
<evidence type="ECO:0000313" key="2">
    <source>
        <dbReference type="Proteomes" id="UP000315295"/>
    </source>
</evidence>
<sequence>MELISDYECTIEYHHGYANTVADALSKKSYGRLNVFYTCHVPLLTNLRSTGTTLGVGHHGALLANFKVRPVLLDSVLEAQTNDSESQELKQVMLNHNRRDLRIRRLDGMLLQGDRMYVPKMK</sequence>
<gene>
    <name evidence="1" type="ORF">C1H46_004655</name>
</gene>
<dbReference type="AlphaFoldDB" id="A0A540NFA1"/>